<dbReference type="InterPro" id="IPR038185">
    <property type="entry name" value="MyTH4_dom_sf"/>
</dbReference>
<protein>
    <recommendedName>
        <fullName evidence="1">MyTH4 domain-containing protein</fullName>
    </recommendedName>
</protein>
<sequence>MEFEILYHEIENKLVCLALKEALEVGRVTGKVGAVAILDLNIQSLERATSRAASLEEVADETAVLIHSSKAILKLRQLLYDCAETNSSSKPVVRMWDTAKNIVSSAVANAPDSLHAGALLQNKSTVDTTKERRLELSNPKVENEPMAFNLMWCHAYARDELILLLDEIQHREALALLTHALSSGHAKFLGGFVDVSTVKTGALQNALSNAKLVPTRTEELTTLQLSAAIILRAREALMDGSWQDLATIMNDAKQVCIHQTALDEINMLHREVQLHSIIKAVLLKIQKGSSERNIDALEAALHEADSLRLSSSPDLHVLARVNKARQLLDRLNAVDEKVKLCVNRSDLTGLDASLEEAKNLQFTPRSVPRVDDLRDRIKQFFNKAEIAVETVDTSAIRQLLEMAQNENIQLPREEEMRRLLAYPPTQLEKMRLNAAIQRGDEEAVIASTMGMKTKFFEQESTRELHRLEYFKPLKTPQEFAANTGVIASGLQATMLSHSTTPIPSSLTRMDSTPAGSLAVKIFRALLGYMGDRQYSYPVTLAHEILQVGLAVPELRDEIFLQMMKQLTDNPVQSSRDRGWLLMRLAFETFPPSESFENFIELWLRRKSVELRSRNGLGVAFSSKATNYATDCLHEMHRVVFKGPALRLPALDDIYEMLGIMPSHSS</sequence>
<gene>
    <name evidence="2" type="ORF">QSP1433_LOCUS16242</name>
</gene>
<dbReference type="InterPro" id="IPR000857">
    <property type="entry name" value="MyTH4_dom"/>
</dbReference>
<proteinExistence type="predicted"/>
<dbReference type="AlphaFoldDB" id="A0A7S2WSP4"/>
<dbReference type="PANTHER" id="PTHR22692">
    <property type="entry name" value="MYOSIN VII, XV"/>
    <property type="match status" value="1"/>
</dbReference>
<dbReference type="PROSITE" id="PS51016">
    <property type="entry name" value="MYTH4"/>
    <property type="match status" value="1"/>
</dbReference>
<dbReference type="EMBL" id="HBHK01025868">
    <property type="protein sequence ID" value="CAD9705417.1"/>
    <property type="molecule type" value="Transcribed_RNA"/>
</dbReference>
<reference evidence="2" key="1">
    <citation type="submission" date="2021-01" db="EMBL/GenBank/DDBJ databases">
        <authorList>
            <person name="Corre E."/>
            <person name="Pelletier E."/>
            <person name="Niang G."/>
            <person name="Scheremetjew M."/>
            <person name="Finn R."/>
            <person name="Kale V."/>
            <person name="Holt S."/>
            <person name="Cochrane G."/>
            <person name="Meng A."/>
            <person name="Brown T."/>
            <person name="Cohen L."/>
        </authorList>
    </citation>
    <scope>NUCLEOTIDE SEQUENCE</scope>
    <source>
        <strain evidence="2">NY070348D</strain>
    </source>
</reference>
<name>A0A7S2WSP4_9STRA</name>
<feature type="domain" description="MyTH4" evidence="1">
    <location>
        <begin position="497"/>
        <end position="657"/>
    </location>
</feature>
<accession>A0A7S2WSP4</accession>
<evidence type="ECO:0000259" key="1">
    <source>
        <dbReference type="PROSITE" id="PS51016"/>
    </source>
</evidence>
<dbReference type="InterPro" id="IPR051567">
    <property type="entry name" value="Unconventional_Myosin_ATPase"/>
</dbReference>
<dbReference type="Gene3D" id="1.25.40.530">
    <property type="entry name" value="MyTH4 domain"/>
    <property type="match status" value="1"/>
</dbReference>
<dbReference type="GO" id="GO:0005856">
    <property type="term" value="C:cytoskeleton"/>
    <property type="evidence" value="ECO:0007669"/>
    <property type="project" value="InterPro"/>
</dbReference>
<dbReference type="PANTHER" id="PTHR22692:SF33">
    <property type="entry name" value="MYOSIN"/>
    <property type="match status" value="1"/>
</dbReference>
<evidence type="ECO:0000313" key="2">
    <source>
        <dbReference type="EMBL" id="CAD9705417.1"/>
    </source>
</evidence>
<dbReference type="SMART" id="SM00139">
    <property type="entry name" value="MyTH4"/>
    <property type="match status" value="1"/>
</dbReference>
<dbReference type="Pfam" id="PF00784">
    <property type="entry name" value="MyTH4"/>
    <property type="match status" value="1"/>
</dbReference>
<organism evidence="2">
    <name type="scientific">Mucochytrium quahogii</name>
    <dbReference type="NCBI Taxonomy" id="96639"/>
    <lineage>
        <taxon>Eukaryota</taxon>
        <taxon>Sar</taxon>
        <taxon>Stramenopiles</taxon>
        <taxon>Bigyra</taxon>
        <taxon>Labyrinthulomycetes</taxon>
        <taxon>Thraustochytrida</taxon>
        <taxon>Thraustochytriidae</taxon>
        <taxon>Mucochytrium</taxon>
    </lineage>
</organism>